<sequence length="367" mass="40861">MADDFSSVFESPLDDPPDADDLVRAAMEWHFSPLTGSPYWTERAKSFGFDPRTDISTLADLRLFSDIEVDWSGIPAHLLVPRGSRREPRRFGVYESGGATGPPKRIVDATSRSRNVAWQSMMLDAQGFPSGEGHWLHIGPTGPHVMAKNISVLSQLRGFLCFFVDLDPRWVRRCLSTGREEEAGRYVDHILDQVKEVLATQDIRAVSSTPRILEKAVGRADVYALMREKLRGIIWGGTSADAETLRLFEEEAFPRARIAGAYGNTMMGVAPQRTRLPGDTAACVFRPHYPYTVVELVDPERPERRVAEDEEGRVVITVLTRDYFTPPTLERDLATRRASAGGFPGIELSEVRPCDTGHTAALVEGVY</sequence>
<gene>
    <name evidence="1" type="ORF">LHJ74_13870</name>
</gene>
<dbReference type="InterPro" id="IPR042099">
    <property type="entry name" value="ANL_N_sf"/>
</dbReference>
<dbReference type="Proteomes" id="UP001156389">
    <property type="component" value="Unassembled WGS sequence"/>
</dbReference>
<accession>A0ABT2JSX0</accession>
<reference evidence="1 2" key="1">
    <citation type="submission" date="2021-10" db="EMBL/GenBank/DDBJ databases">
        <title>Streptomyces gossypii sp. nov., isolated from soil collected from cotton field.</title>
        <authorList>
            <person name="Ge X."/>
            <person name="Chen X."/>
            <person name="Liu W."/>
        </authorList>
    </citation>
    <scope>NUCLEOTIDE SEQUENCE [LARGE SCALE GENOMIC DNA]</scope>
    <source>
        <strain evidence="1 2">N2-109</strain>
    </source>
</reference>
<protein>
    <submittedName>
        <fullName evidence="1">Phenazine biosynthesis protein</fullName>
    </submittedName>
</protein>
<dbReference type="SUPFAM" id="SSF56801">
    <property type="entry name" value="Acetyl-CoA synthetase-like"/>
    <property type="match status" value="1"/>
</dbReference>
<dbReference type="EMBL" id="JAJAGO010000006">
    <property type="protein sequence ID" value="MCT2590984.1"/>
    <property type="molecule type" value="Genomic_DNA"/>
</dbReference>
<evidence type="ECO:0000313" key="2">
    <source>
        <dbReference type="Proteomes" id="UP001156389"/>
    </source>
</evidence>
<organism evidence="1 2">
    <name type="scientific">Streptomyces gossypii</name>
    <dbReference type="NCBI Taxonomy" id="2883101"/>
    <lineage>
        <taxon>Bacteria</taxon>
        <taxon>Bacillati</taxon>
        <taxon>Actinomycetota</taxon>
        <taxon>Actinomycetes</taxon>
        <taxon>Kitasatosporales</taxon>
        <taxon>Streptomycetaceae</taxon>
        <taxon>Streptomyces</taxon>
    </lineage>
</organism>
<keyword evidence="2" id="KW-1185">Reference proteome</keyword>
<comment type="caution">
    <text evidence="1">The sequence shown here is derived from an EMBL/GenBank/DDBJ whole genome shotgun (WGS) entry which is preliminary data.</text>
</comment>
<proteinExistence type="predicted"/>
<dbReference type="Gene3D" id="3.40.50.12780">
    <property type="entry name" value="N-terminal domain of ligase-like"/>
    <property type="match status" value="1"/>
</dbReference>
<dbReference type="RefSeq" id="WP_260218312.1">
    <property type="nucleotide sequence ID" value="NZ_JAJAGO010000006.1"/>
</dbReference>
<evidence type="ECO:0000313" key="1">
    <source>
        <dbReference type="EMBL" id="MCT2590984.1"/>
    </source>
</evidence>
<name>A0ABT2JSX0_9ACTN</name>